<dbReference type="Pfam" id="PF14355">
    <property type="entry name" value="Abi_C"/>
    <property type="match status" value="1"/>
</dbReference>
<dbReference type="InterPro" id="IPR026001">
    <property type="entry name" value="Abi-like_C"/>
</dbReference>
<dbReference type="RefSeq" id="WP_103921257.1">
    <property type="nucleotide sequence ID" value="NZ_FMSV02000537.1"/>
</dbReference>
<reference evidence="2 3" key="1">
    <citation type="submission" date="2016-10" db="EMBL/GenBank/DDBJ databases">
        <authorList>
            <person name="de Groot N.N."/>
        </authorList>
    </citation>
    <scope>NUCLEOTIDE SEQUENCE [LARGE SCALE GENOMIC DNA]</scope>
    <source>
        <strain evidence="2">MBHS1</strain>
    </source>
</reference>
<evidence type="ECO:0000313" key="2">
    <source>
        <dbReference type="EMBL" id="SEH07620.1"/>
    </source>
</evidence>
<proteinExistence type="predicted"/>
<sequence length="252" mass="28936">MLTEIEFINNDFDRVEYFQNLVQTRATGGEVDKNHYIQIRQHIIANPNYAELIPSWVKRNRNIDQFWQFIKNKFPTYAERRVFLNEELNPLLEYLETKQTLPPAKSIDEVLSKFDSDGIHFAWQKALERKTQDPEGAITISRSILESVCKHILHAKNIEFNETNIEISELYRLTSKELNLSPDQHTEKIFKQILGGCSGIINGLGSLRNKHGDAHGSSPRAVKPKPRHAELAVNLAGTMSLFLISTYKSTET</sequence>
<dbReference type="OrthoDB" id="5497289at2"/>
<evidence type="ECO:0000259" key="1">
    <source>
        <dbReference type="Pfam" id="PF14355"/>
    </source>
</evidence>
<dbReference type="AlphaFoldDB" id="A0A1H6FBZ7"/>
<name>A0A1H6FBZ7_9GAMM</name>
<gene>
    <name evidence="2" type="ORF">MBHS_03496</name>
</gene>
<evidence type="ECO:0000313" key="3">
    <source>
        <dbReference type="Proteomes" id="UP000236724"/>
    </source>
</evidence>
<keyword evidence="3" id="KW-1185">Reference proteome</keyword>
<feature type="domain" description="Abortive infection protein-like C-terminal" evidence="1">
    <location>
        <begin position="169"/>
        <end position="244"/>
    </location>
</feature>
<organism evidence="2 3">
    <name type="scientific">Candidatus Venteria ishoeyi</name>
    <dbReference type="NCBI Taxonomy" id="1899563"/>
    <lineage>
        <taxon>Bacteria</taxon>
        <taxon>Pseudomonadati</taxon>
        <taxon>Pseudomonadota</taxon>
        <taxon>Gammaproteobacteria</taxon>
        <taxon>Thiotrichales</taxon>
        <taxon>Thiotrichaceae</taxon>
        <taxon>Venteria</taxon>
    </lineage>
</organism>
<dbReference type="Proteomes" id="UP000236724">
    <property type="component" value="Unassembled WGS sequence"/>
</dbReference>
<accession>A0A1H6FBZ7</accession>
<protein>
    <recommendedName>
        <fullName evidence="1">Abortive infection protein-like C-terminal domain-containing protein</fullName>
    </recommendedName>
</protein>
<dbReference type="EMBL" id="FMSV02000537">
    <property type="protein sequence ID" value="SEH07620.1"/>
    <property type="molecule type" value="Genomic_DNA"/>
</dbReference>